<feature type="region of interest" description="Disordered" evidence="1">
    <location>
        <begin position="236"/>
        <end position="297"/>
    </location>
</feature>
<name>A0A1B6IQW9_9HEMI</name>
<feature type="non-terminal residue" evidence="2">
    <location>
        <position position="1"/>
    </location>
</feature>
<dbReference type="EMBL" id="GECU01018397">
    <property type="protein sequence ID" value="JAS89309.1"/>
    <property type="molecule type" value="Transcribed_RNA"/>
</dbReference>
<dbReference type="AlphaFoldDB" id="A0A1B6IQW9"/>
<feature type="compositionally biased region" description="Polar residues" evidence="1">
    <location>
        <begin position="121"/>
        <end position="131"/>
    </location>
</feature>
<evidence type="ECO:0000256" key="1">
    <source>
        <dbReference type="SAM" id="MobiDB-lite"/>
    </source>
</evidence>
<feature type="region of interest" description="Disordered" evidence="1">
    <location>
        <begin position="63"/>
        <end position="82"/>
    </location>
</feature>
<feature type="compositionally biased region" description="Polar residues" evidence="1">
    <location>
        <begin position="164"/>
        <end position="176"/>
    </location>
</feature>
<gene>
    <name evidence="2" type="ORF">g.41344</name>
</gene>
<evidence type="ECO:0000313" key="2">
    <source>
        <dbReference type="EMBL" id="JAS89309.1"/>
    </source>
</evidence>
<feature type="compositionally biased region" description="Low complexity" evidence="1">
    <location>
        <begin position="154"/>
        <end position="163"/>
    </location>
</feature>
<feature type="compositionally biased region" description="Basic and acidic residues" evidence="1">
    <location>
        <begin position="97"/>
        <end position="107"/>
    </location>
</feature>
<feature type="compositionally biased region" description="Polar residues" evidence="1">
    <location>
        <begin position="266"/>
        <end position="284"/>
    </location>
</feature>
<sequence>VAWSQRARTESGVDTAGCGRATSCNRHNHYHCSGCSRFARSVNLQNYYQDPAYSKFIRTTVQNQDHSRFQRESGQQEPDADIEASLRQSKYPTSYHGYDDSSTKDTPQEDIETDTNKKVSAVNSPSKTKYYQQYRKLKSTQPVIYQQQRDPRLQRQLPQRSSQILPQPINQPTIQNYDRFPSAEPTLKNGSPPSTEEKCPYSSGVPEEEGEEEIVIENSPSVVISETGSQVYKDRTMEGKQPADHEVEDPSIMADMFSMSPPPSQTHPNLPSRLSSSALPQQNLYAAEIPKQRGEGH</sequence>
<feature type="compositionally biased region" description="Basic and acidic residues" evidence="1">
    <location>
        <begin position="236"/>
        <end position="245"/>
    </location>
</feature>
<protein>
    <submittedName>
        <fullName evidence="2">Uncharacterized protein</fullName>
    </submittedName>
</protein>
<reference evidence="2" key="1">
    <citation type="submission" date="2015-11" db="EMBL/GenBank/DDBJ databases">
        <title>De novo transcriptome assembly of four potential Pierce s Disease insect vectors from Arizona vineyards.</title>
        <authorList>
            <person name="Tassone E.E."/>
        </authorList>
    </citation>
    <scope>NUCLEOTIDE SEQUENCE</scope>
</reference>
<feature type="region of interest" description="Disordered" evidence="1">
    <location>
        <begin position="90"/>
        <end position="213"/>
    </location>
</feature>
<accession>A0A1B6IQW9</accession>
<organism evidence="2">
    <name type="scientific">Homalodisca liturata</name>
    <dbReference type="NCBI Taxonomy" id="320908"/>
    <lineage>
        <taxon>Eukaryota</taxon>
        <taxon>Metazoa</taxon>
        <taxon>Ecdysozoa</taxon>
        <taxon>Arthropoda</taxon>
        <taxon>Hexapoda</taxon>
        <taxon>Insecta</taxon>
        <taxon>Pterygota</taxon>
        <taxon>Neoptera</taxon>
        <taxon>Paraneoptera</taxon>
        <taxon>Hemiptera</taxon>
        <taxon>Auchenorrhyncha</taxon>
        <taxon>Membracoidea</taxon>
        <taxon>Cicadellidae</taxon>
        <taxon>Cicadellinae</taxon>
        <taxon>Proconiini</taxon>
        <taxon>Homalodisca</taxon>
    </lineage>
</organism>
<proteinExistence type="predicted"/>
<feature type="non-terminal residue" evidence="2">
    <location>
        <position position="297"/>
    </location>
</feature>